<evidence type="ECO:0000256" key="1">
    <source>
        <dbReference type="ARBA" id="ARBA00006484"/>
    </source>
</evidence>
<evidence type="ECO:0000313" key="4">
    <source>
        <dbReference type="EMBL" id="MDF9748493.1"/>
    </source>
</evidence>
<dbReference type="NCBIfam" id="NF009466">
    <property type="entry name" value="PRK12826.1-2"/>
    <property type="match status" value="1"/>
</dbReference>
<evidence type="ECO:0000256" key="2">
    <source>
        <dbReference type="ARBA" id="ARBA00023002"/>
    </source>
</evidence>
<reference evidence="4" key="1">
    <citation type="submission" date="2022-06" db="EMBL/GenBank/DDBJ databases">
        <title>Natrinema sp. a new haloarchaeum isolate from saline soil.</title>
        <authorList>
            <person name="Strakova D."/>
            <person name="Galisteo C."/>
            <person name="Sanchez-Porro C."/>
            <person name="Ventosa A."/>
        </authorList>
    </citation>
    <scope>NUCLEOTIDE SEQUENCE</scope>
    <source>
        <strain evidence="4">S1CR25-10</strain>
    </source>
</reference>
<proteinExistence type="inferred from homology"/>
<dbReference type="InterPro" id="IPR050259">
    <property type="entry name" value="SDR"/>
</dbReference>
<sequence>MSAESTDRSIELDRPSCQPLDGRTCLVTGGSRGIGRGIARELGQYGATVVVNYRSSESAAYEVADAITDADTAGTGHVIHADVTDRAEVDAMRDGVRDTLGPIDVLVNNAGITCDRTFDDMTADDWHRAIDVSLHGTFNCTRAFYDDFTGAEYGRIINISSVIGKQGNVGQANYAAAKSGLFGFTRSLALELASASSGVTVNCVAPGFTATEMVEAIPDDVQNELRGEIPLDRFANVDEVAGLVRYLASDAAGYITGEVIDINGGFDL</sequence>
<dbReference type="PRINTS" id="PR00081">
    <property type="entry name" value="GDHRDH"/>
</dbReference>
<dbReference type="GO" id="GO:0016491">
    <property type="term" value="F:oxidoreductase activity"/>
    <property type="evidence" value="ECO:0007669"/>
    <property type="project" value="UniProtKB-KW"/>
</dbReference>
<dbReference type="Proteomes" id="UP001154061">
    <property type="component" value="Unassembled WGS sequence"/>
</dbReference>
<dbReference type="AlphaFoldDB" id="A0A9Q4L235"/>
<dbReference type="PRINTS" id="PR00080">
    <property type="entry name" value="SDRFAMILY"/>
</dbReference>
<feature type="domain" description="Ketoreductase" evidence="3">
    <location>
        <begin position="23"/>
        <end position="211"/>
    </location>
</feature>
<dbReference type="RefSeq" id="WP_277525274.1">
    <property type="nucleotide sequence ID" value="NZ_JAMQOT010000017.1"/>
</dbReference>
<comment type="similarity">
    <text evidence="1">Belongs to the short-chain dehydrogenases/reductases (SDR) family.</text>
</comment>
<dbReference type="FunFam" id="3.40.50.720:FF:000173">
    <property type="entry name" value="3-oxoacyl-[acyl-carrier protein] reductase"/>
    <property type="match status" value="1"/>
</dbReference>
<keyword evidence="5" id="KW-1185">Reference proteome</keyword>
<comment type="caution">
    <text evidence="4">The sequence shown here is derived from an EMBL/GenBank/DDBJ whole genome shotgun (WGS) entry which is preliminary data.</text>
</comment>
<protein>
    <submittedName>
        <fullName evidence="4">3-oxoacyl-ACP reductase FabG</fullName>
    </submittedName>
</protein>
<dbReference type="SUPFAM" id="SSF51735">
    <property type="entry name" value="NAD(P)-binding Rossmann-fold domains"/>
    <property type="match status" value="1"/>
</dbReference>
<dbReference type="InterPro" id="IPR057326">
    <property type="entry name" value="KR_dom"/>
</dbReference>
<dbReference type="GO" id="GO:0032787">
    <property type="term" value="P:monocarboxylic acid metabolic process"/>
    <property type="evidence" value="ECO:0007669"/>
    <property type="project" value="UniProtKB-ARBA"/>
</dbReference>
<dbReference type="PANTHER" id="PTHR42879:SF2">
    <property type="entry name" value="3-OXOACYL-[ACYL-CARRIER-PROTEIN] REDUCTASE FABG"/>
    <property type="match status" value="1"/>
</dbReference>
<organism evidence="4 5">
    <name type="scientific">Natrinema salsiterrestre</name>
    <dbReference type="NCBI Taxonomy" id="2950540"/>
    <lineage>
        <taxon>Archaea</taxon>
        <taxon>Methanobacteriati</taxon>
        <taxon>Methanobacteriota</taxon>
        <taxon>Stenosarchaea group</taxon>
        <taxon>Halobacteria</taxon>
        <taxon>Halobacteriales</taxon>
        <taxon>Natrialbaceae</taxon>
        <taxon>Natrinema</taxon>
    </lineage>
</organism>
<dbReference type="Pfam" id="PF13561">
    <property type="entry name" value="adh_short_C2"/>
    <property type="match status" value="1"/>
</dbReference>
<name>A0A9Q4L235_9EURY</name>
<dbReference type="PROSITE" id="PS00061">
    <property type="entry name" value="ADH_SHORT"/>
    <property type="match status" value="1"/>
</dbReference>
<dbReference type="PANTHER" id="PTHR42879">
    <property type="entry name" value="3-OXOACYL-(ACYL-CARRIER-PROTEIN) REDUCTASE"/>
    <property type="match status" value="1"/>
</dbReference>
<dbReference type="Gene3D" id="3.40.50.720">
    <property type="entry name" value="NAD(P)-binding Rossmann-like Domain"/>
    <property type="match status" value="1"/>
</dbReference>
<evidence type="ECO:0000313" key="5">
    <source>
        <dbReference type="Proteomes" id="UP001154061"/>
    </source>
</evidence>
<gene>
    <name evidence="4" type="ORF">NDI89_23290</name>
</gene>
<dbReference type="InterPro" id="IPR020904">
    <property type="entry name" value="Sc_DH/Rdtase_CS"/>
</dbReference>
<dbReference type="EMBL" id="JAMQOT010000017">
    <property type="protein sequence ID" value="MDF9748493.1"/>
    <property type="molecule type" value="Genomic_DNA"/>
</dbReference>
<dbReference type="InterPro" id="IPR036291">
    <property type="entry name" value="NAD(P)-bd_dom_sf"/>
</dbReference>
<dbReference type="InterPro" id="IPR002347">
    <property type="entry name" value="SDR_fam"/>
</dbReference>
<keyword evidence="2" id="KW-0560">Oxidoreductase</keyword>
<accession>A0A9Q4L235</accession>
<dbReference type="SMART" id="SM00822">
    <property type="entry name" value="PKS_KR"/>
    <property type="match status" value="1"/>
</dbReference>
<evidence type="ECO:0000259" key="3">
    <source>
        <dbReference type="SMART" id="SM00822"/>
    </source>
</evidence>